<dbReference type="VEuPathDB" id="VectorBase:AATE002628"/>
<sequence length="308" mass="33783">MTAGREAEEVHTQKAYKCANQATGVSRRHAIGSQTQSWTQGYHKNVSAAARQTLVQEISAKFSESNSGELKLSSSADCGLRRRQKFANRLRELKDDGLLDRHIGLSGFHRCGIVHSLNSTPFAFRIAVPRLVGLAMWRIWCVLSECSYRCSLQWFSALATVTSHSHSTSTVLQVSGDAMVWALLCWYTFRMLMLPRATSTTAPVRFPFRDALAVCVCLASSHQRRSDSFVQTRRITLSIPSAWALVESRSSEIISDTPPGGAPLPRLAKMACTAPAQAPRLPSQYSGLGSSFSSVSKAFAAIQNSPTR</sequence>
<accession>A0A182INT6</accession>
<organism evidence="1">
    <name type="scientific">Anopheles atroparvus</name>
    <name type="common">European mosquito</name>
    <dbReference type="NCBI Taxonomy" id="41427"/>
    <lineage>
        <taxon>Eukaryota</taxon>
        <taxon>Metazoa</taxon>
        <taxon>Ecdysozoa</taxon>
        <taxon>Arthropoda</taxon>
        <taxon>Hexapoda</taxon>
        <taxon>Insecta</taxon>
        <taxon>Pterygota</taxon>
        <taxon>Neoptera</taxon>
        <taxon>Endopterygota</taxon>
        <taxon>Diptera</taxon>
        <taxon>Nematocera</taxon>
        <taxon>Culicoidea</taxon>
        <taxon>Culicidae</taxon>
        <taxon>Anophelinae</taxon>
        <taxon>Anopheles</taxon>
    </lineage>
</organism>
<evidence type="ECO:0000313" key="1">
    <source>
        <dbReference type="EnsemblMetazoa" id="AATE002628-PA.1"/>
    </source>
</evidence>
<reference evidence="1" key="1">
    <citation type="submission" date="2022-08" db="UniProtKB">
        <authorList>
            <consortium name="EnsemblMetazoa"/>
        </authorList>
    </citation>
    <scope>IDENTIFICATION</scope>
    <source>
        <strain evidence="1">EBRO</strain>
    </source>
</reference>
<name>A0A182INT6_ANOAO</name>
<dbReference type="AlphaFoldDB" id="A0A182INT6"/>
<protein>
    <submittedName>
        <fullName evidence="1">Uncharacterized protein</fullName>
    </submittedName>
</protein>
<proteinExistence type="predicted"/>
<dbReference type="EnsemblMetazoa" id="AATE002628-RA">
    <property type="protein sequence ID" value="AATE002628-PA.1"/>
    <property type="gene ID" value="AATE002628"/>
</dbReference>